<organism evidence="4 5">
    <name type="scientific">Candidatus Pseudothioglobus singularis PS1</name>
    <dbReference type="NCBI Taxonomy" id="1125411"/>
    <lineage>
        <taxon>Bacteria</taxon>
        <taxon>Pseudomonadati</taxon>
        <taxon>Pseudomonadota</taxon>
        <taxon>Gammaproteobacteria</taxon>
        <taxon>Candidatus Pseudothioglobaceae</taxon>
        <taxon>Candidatus Pseudothioglobus</taxon>
    </lineage>
</organism>
<reference evidence="4 5" key="1">
    <citation type="journal article" date="2015" name="Genome Announc.">
        <title>Genome Sequence of 'Candidatus Thioglobus singularis' Strain PS1, a Mixotroph from the SUP05 Clade of Marine Gammaproteobacteria.</title>
        <authorList>
            <person name="Marshall K.T."/>
            <person name="Morris R.M."/>
        </authorList>
    </citation>
    <scope>NUCLEOTIDE SEQUENCE [LARGE SCALE GENOMIC DNA]</scope>
    <source>
        <strain evidence="4 5">PS1</strain>
    </source>
</reference>
<dbReference type="Gene3D" id="3.40.1190.20">
    <property type="match status" value="1"/>
</dbReference>
<dbReference type="EMBL" id="CP006911">
    <property type="protein sequence ID" value="ALE02368.1"/>
    <property type="molecule type" value="Genomic_DNA"/>
</dbReference>
<dbReference type="InterPro" id="IPR004399">
    <property type="entry name" value="HMP/HMP-P_kinase_dom"/>
</dbReference>
<proteinExistence type="predicted"/>
<gene>
    <name evidence="4" type="ORF">W908_07445</name>
</gene>
<dbReference type="RefSeq" id="WP_053820574.1">
    <property type="nucleotide sequence ID" value="NZ_CP006911.1"/>
</dbReference>
<feature type="domain" description="Pyridoxamine kinase/Phosphomethylpyrimidine kinase" evidence="3">
    <location>
        <begin position="16"/>
        <end position="248"/>
    </location>
</feature>
<keyword evidence="4" id="KW-0418">Kinase</keyword>
<dbReference type="Proteomes" id="UP000068905">
    <property type="component" value="Chromosome"/>
</dbReference>
<keyword evidence="4" id="KW-0808">Transferase</keyword>
<dbReference type="GO" id="GO:0008972">
    <property type="term" value="F:phosphomethylpyrimidine kinase activity"/>
    <property type="evidence" value="ECO:0007669"/>
    <property type="project" value="InterPro"/>
</dbReference>
<dbReference type="GO" id="GO:0009229">
    <property type="term" value="P:thiamine diphosphate biosynthetic process"/>
    <property type="evidence" value="ECO:0007669"/>
    <property type="project" value="UniProtKB-UniPathway"/>
</dbReference>
<dbReference type="InterPro" id="IPR013749">
    <property type="entry name" value="PM/HMP-P_kinase-1"/>
</dbReference>
<dbReference type="AlphaFoldDB" id="A0A0M4LGA4"/>
<dbReference type="UniPathway" id="UPA00060">
    <property type="reaction ID" value="UER00138"/>
</dbReference>
<dbReference type="PANTHER" id="PTHR20858">
    <property type="entry name" value="PHOSPHOMETHYLPYRIMIDINE KINASE"/>
    <property type="match status" value="1"/>
</dbReference>
<evidence type="ECO:0000259" key="3">
    <source>
        <dbReference type="Pfam" id="PF08543"/>
    </source>
</evidence>
<dbReference type="InterPro" id="IPR029056">
    <property type="entry name" value="Ribokinase-like"/>
</dbReference>
<evidence type="ECO:0000256" key="1">
    <source>
        <dbReference type="ARBA" id="ARBA00004948"/>
    </source>
</evidence>
<dbReference type="EC" id="2.7.1.49" evidence="2"/>
<dbReference type="STRING" id="1125411.W908_07445"/>
<dbReference type="GO" id="GO:0008902">
    <property type="term" value="F:hydroxymethylpyrimidine kinase activity"/>
    <property type="evidence" value="ECO:0007669"/>
    <property type="project" value="UniProtKB-EC"/>
</dbReference>
<dbReference type="KEGG" id="tsn:W908_07445"/>
<dbReference type="Pfam" id="PF08543">
    <property type="entry name" value="Phos_pyr_kin"/>
    <property type="match status" value="1"/>
</dbReference>
<evidence type="ECO:0000313" key="4">
    <source>
        <dbReference type="EMBL" id="ALE02368.1"/>
    </source>
</evidence>
<sequence>MDRPKADSVLVLSGLDPSGAAGIAADIETINQFGLTPLPIITLLTAQNTQKVESLEVTKNDLLEHQFKLIDEDIHFNTVKIGLLGSSSQIIAISNLIKNRKQLNIVLDPILISGSNENLSSIEIIEAMKAELFPLCLVLTPNLAELNALAPGLDEQAAVASLNCPWVLVTTSDSSEAEIEHRLYHEAKLIQKFIYDKLPHKFHGSGCTLSSAISALIASGDDVDVACNKALQYTYQCLLNAKKLGKMQFHPNRTSSKLI</sequence>
<keyword evidence="5" id="KW-1185">Reference proteome</keyword>
<evidence type="ECO:0000313" key="5">
    <source>
        <dbReference type="Proteomes" id="UP000068905"/>
    </source>
</evidence>
<dbReference type="OrthoDB" id="9810880at2"/>
<accession>A0A0M4LGA4</accession>
<name>A0A0M4LGA4_9GAMM</name>
<comment type="pathway">
    <text evidence="1">Cofactor biosynthesis; thiamine diphosphate biosynthesis.</text>
</comment>
<dbReference type="CDD" id="cd01169">
    <property type="entry name" value="HMPP_kinase"/>
    <property type="match status" value="1"/>
</dbReference>
<dbReference type="PANTHER" id="PTHR20858:SF17">
    <property type="entry name" value="HYDROXYMETHYLPYRIMIDINE_PHOSPHOMETHYLPYRIMIDINE KINASE THI20-RELATED"/>
    <property type="match status" value="1"/>
</dbReference>
<evidence type="ECO:0000256" key="2">
    <source>
        <dbReference type="ARBA" id="ARBA00012135"/>
    </source>
</evidence>
<protein>
    <recommendedName>
        <fullName evidence="2">hydroxymethylpyrimidine kinase</fullName>
        <ecNumber evidence="2">2.7.1.49</ecNumber>
    </recommendedName>
</protein>
<dbReference type="SUPFAM" id="SSF53613">
    <property type="entry name" value="Ribokinase-like"/>
    <property type="match status" value="1"/>
</dbReference>
<dbReference type="GO" id="GO:0005829">
    <property type="term" value="C:cytosol"/>
    <property type="evidence" value="ECO:0007669"/>
    <property type="project" value="TreeGrafter"/>
</dbReference>
<dbReference type="GO" id="GO:0009228">
    <property type="term" value="P:thiamine biosynthetic process"/>
    <property type="evidence" value="ECO:0007669"/>
    <property type="project" value="InterPro"/>
</dbReference>